<evidence type="ECO:0000313" key="2">
    <source>
        <dbReference type="EMBL" id="GAA0734055.1"/>
    </source>
</evidence>
<dbReference type="Proteomes" id="UP001501510">
    <property type="component" value="Unassembled WGS sequence"/>
</dbReference>
<keyword evidence="3" id="KW-1185">Reference proteome</keyword>
<feature type="repeat" description="TPR" evidence="1">
    <location>
        <begin position="200"/>
        <end position="233"/>
    </location>
</feature>
<evidence type="ECO:0000313" key="3">
    <source>
        <dbReference type="Proteomes" id="UP001501510"/>
    </source>
</evidence>
<accession>A0ABP3UJQ3</accession>
<evidence type="ECO:0000256" key="1">
    <source>
        <dbReference type="PROSITE-ProRule" id="PRU00339"/>
    </source>
</evidence>
<organism evidence="2 3">
    <name type="scientific">Clostridium oceanicum</name>
    <dbReference type="NCBI Taxonomy" id="1543"/>
    <lineage>
        <taxon>Bacteria</taxon>
        <taxon>Bacillati</taxon>
        <taxon>Bacillota</taxon>
        <taxon>Clostridia</taxon>
        <taxon>Eubacteriales</taxon>
        <taxon>Clostridiaceae</taxon>
        <taxon>Clostridium</taxon>
    </lineage>
</organism>
<dbReference type="PROSITE" id="PS50005">
    <property type="entry name" value="TPR"/>
    <property type="match status" value="1"/>
</dbReference>
<gene>
    <name evidence="2" type="ORF">GCM10008906_05750</name>
</gene>
<protein>
    <recommendedName>
        <fullName evidence="4">Tetratricopeptide repeat protein</fullName>
    </recommendedName>
</protein>
<dbReference type="RefSeq" id="WP_343758666.1">
    <property type="nucleotide sequence ID" value="NZ_BAAACG010000003.1"/>
</dbReference>
<evidence type="ECO:0008006" key="4">
    <source>
        <dbReference type="Google" id="ProtNLM"/>
    </source>
</evidence>
<comment type="caution">
    <text evidence="2">The sequence shown here is derived from an EMBL/GenBank/DDBJ whole genome shotgun (WGS) entry which is preliminary data.</text>
</comment>
<sequence length="410" mass="48445">MKKIQIEEVVIKSPGVQIREKIAEKFGSIKVFGEKINLYEASINQYLSSKGLGSANFKIRTTEVFGQSFDSLYMTEEEQVRYMTTAISSNIDLYNKFEDINIFEKLKKICIEKELYEDYAIVCRCYGKYYMNKGKRDRAYAYIELAANAMRGKKNVDRFTLYLSDLILMEAKDMSKTKLKRLLNEAYSNIKKLKESSMKGYIYTNLGDTFSKLKDYEKSKFYYKKVLKYIDDDREKALVYTKIGDIEKHLGYSRKAILTKYRKAENLLDEEDSFIKYVYHEYALYYLKCGYLKKAESYIDKIFFDNSWKISSSNHKFLITFVHIKSILNKETQIVEIINMLLKETEYSYIYTISHLYLIDKIIAWKKNNEKLLKELNKSIINYYLNNKIKNDYKNVLKMILGSIAIGLNK</sequence>
<dbReference type="InterPro" id="IPR011990">
    <property type="entry name" value="TPR-like_helical_dom_sf"/>
</dbReference>
<dbReference type="EMBL" id="BAAACG010000003">
    <property type="protein sequence ID" value="GAA0734055.1"/>
    <property type="molecule type" value="Genomic_DNA"/>
</dbReference>
<proteinExistence type="predicted"/>
<reference evidence="3" key="1">
    <citation type="journal article" date="2019" name="Int. J. Syst. Evol. Microbiol.">
        <title>The Global Catalogue of Microorganisms (GCM) 10K type strain sequencing project: providing services to taxonomists for standard genome sequencing and annotation.</title>
        <authorList>
            <consortium name="The Broad Institute Genomics Platform"/>
            <consortium name="The Broad Institute Genome Sequencing Center for Infectious Disease"/>
            <person name="Wu L."/>
            <person name="Ma J."/>
        </authorList>
    </citation>
    <scope>NUCLEOTIDE SEQUENCE [LARGE SCALE GENOMIC DNA]</scope>
    <source>
        <strain evidence="3">JCM 1407</strain>
    </source>
</reference>
<dbReference type="Pfam" id="PF13181">
    <property type="entry name" value="TPR_8"/>
    <property type="match status" value="1"/>
</dbReference>
<dbReference type="InterPro" id="IPR019734">
    <property type="entry name" value="TPR_rpt"/>
</dbReference>
<keyword evidence="1" id="KW-0802">TPR repeat</keyword>
<name>A0ABP3UJQ3_9CLOT</name>
<dbReference type="SUPFAM" id="SSF48452">
    <property type="entry name" value="TPR-like"/>
    <property type="match status" value="1"/>
</dbReference>
<dbReference type="Gene3D" id="1.25.40.10">
    <property type="entry name" value="Tetratricopeptide repeat domain"/>
    <property type="match status" value="1"/>
</dbReference>